<protein>
    <submittedName>
        <fullName evidence="1">Uncharacterized protein (DUF1810 family)</fullName>
    </submittedName>
</protein>
<evidence type="ECO:0000313" key="2">
    <source>
        <dbReference type="Proteomes" id="UP000316471"/>
    </source>
</evidence>
<name>A0A562LI59_9GAMM</name>
<gene>
    <name evidence="1" type="ORF">IP93_02661</name>
</gene>
<dbReference type="InterPro" id="IPR014937">
    <property type="entry name" value="DUF1810"/>
</dbReference>
<dbReference type="Proteomes" id="UP000316471">
    <property type="component" value="Unassembled WGS sequence"/>
</dbReference>
<accession>A0A562LI59</accession>
<evidence type="ECO:0000313" key="1">
    <source>
        <dbReference type="EMBL" id="TWI07309.1"/>
    </source>
</evidence>
<dbReference type="OrthoDB" id="9801870at2"/>
<proteinExistence type="predicted"/>
<dbReference type="EMBL" id="VLKP01000012">
    <property type="protein sequence ID" value="TWI07309.1"/>
    <property type="molecule type" value="Genomic_DNA"/>
</dbReference>
<dbReference type="AlphaFoldDB" id="A0A562LI59"/>
<sequence length="154" mass="17512">MEPASTLERFVDAQRDTYDDALEELRDGHKRTHWMWFVLPQLRGLGRSAMAERYGLADADEAIAYVNHPVLGPRLVECVRALLAHRTLMAEEILGGVDAMKLRSCLTLFMHVAPQMPEFEQALRRFHGGQPDGRTLQLLRQGECWAESGDHIVM</sequence>
<dbReference type="SUPFAM" id="SSF140736">
    <property type="entry name" value="Rv1873-like"/>
    <property type="match status" value="1"/>
</dbReference>
<dbReference type="Pfam" id="PF08837">
    <property type="entry name" value="DUF1810"/>
    <property type="match status" value="1"/>
</dbReference>
<dbReference type="InterPro" id="IPR036287">
    <property type="entry name" value="Rv1873-like_sf"/>
</dbReference>
<dbReference type="RefSeq" id="WP_144816460.1">
    <property type="nucleotide sequence ID" value="NZ_VLKP01000012.1"/>
</dbReference>
<dbReference type="Gene3D" id="1.25.40.380">
    <property type="entry name" value="Protein of unknown function DUF1810"/>
    <property type="match status" value="1"/>
</dbReference>
<reference evidence="1 2" key="1">
    <citation type="journal article" date="2015" name="Stand. Genomic Sci.">
        <title>Genomic Encyclopedia of Bacterial and Archaeal Type Strains, Phase III: the genomes of soil and plant-associated and newly described type strains.</title>
        <authorList>
            <person name="Whitman W.B."/>
            <person name="Woyke T."/>
            <person name="Klenk H.P."/>
            <person name="Zhou Y."/>
            <person name="Lilburn T.G."/>
            <person name="Beck B.J."/>
            <person name="De Vos P."/>
            <person name="Vandamme P."/>
            <person name="Eisen J.A."/>
            <person name="Garrity G."/>
            <person name="Hugenholtz P."/>
            <person name="Kyrpides N.C."/>
        </authorList>
    </citation>
    <scope>NUCLEOTIDE SEQUENCE [LARGE SCALE GENOMIC DNA]</scope>
    <source>
        <strain evidence="1 2">CGMCC 1.10136</strain>
    </source>
</reference>
<comment type="caution">
    <text evidence="1">The sequence shown here is derived from an EMBL/GenBank/DDBJ whole genome shotgun (WGS) entry which is preliminary data.</text>
</comment>
<dbReference type="PIRSF" id="PIRSF008546">
    <property type="entry name" value="UCP008546"/>
    <property type="match status" value="1"/>
</dbReference>
<organism evidence="1 2">
    <name type="scientific">Aerolutibacter ruishenii</name>
    <dbReference type="NCBI Taxonomy" id="686800"/>
    <lineage>
        <taxon>Bacteria</taxon>
        <taxon>Pseudomonadati</taxon>
        <taxon>Pseudomonadota</taxon>
        <taxon>Gammaproteobacteria</taxon>
        <taxon>Lysobacterales</taxon>
        <taxon>Lysobacteraceae</taxon>
        <taxon>Aerolutibacter</taxon>
    </lineage>
</organism>
<keyword evidence="2" id="KW-1185">Reference proteome</keyword>